<gene>
    <name evidence="2" type="ORF">STSP_21340</name>
</gene>
<accession>A0A177HUS0</accession>
<dbReference type="EMBL" id="LOHS01000061">
    <property type="protein sequence ID" value="OAH14623.1"/>
    <property type="molecule type" value="Genomic_DNA"/>
</dbReference>
<proteinExistence type="predicted"/>
<dbReference type="AlphaFoldDB" id="A0A177HUS0"/>
<feature type="compositionally biased region" description="Basic and acidic residues" evidence="1">
    <location>
        <begin position="55"/>
        <end position="64"/>
    </location>
</feature>
<feature type="region of interest" description="Disordered" evidence="1">
    <location>
        <begin position="40"/>
        <end position="64"/>
    </location>
</feature>
<name>A0A177HUS0_9ACTN</name>
<keyword evidence="3" id="KW-1185">Reference proteome</keyword>
<organism evidence="2 3">
    <name type="scientific">Streptomyces jeddahensis</name>
    <dbReference type="NCBI Taxonomy" id="1716141"/>
    <lineage>
        <taxon>Bacteria</taxon>
        <taxon>Bacillati</taxon>
        <taxon>Actinomycetota</taxon>
        <taxon>Actinomycetes</taxon>
        <taxon>Kitasatosporales</taxon>
        <taxon>Streptomycetaceae</taxon>
        <taxon>Streptomyces</taxon>
    </lineage>
</organism>
<evidence type="ECO:0000256" key="1">
    <source>
        <dbReference type="SAM" id="MobiDB-lite"/>
    </source>
</evidence>
<comment type="caution">
    <text evidence="2">The sequence shown here is derived from an EMBL/GenBank/DDBJ whole genome shotgun (WGS) entry which is preliminary data.</text>
</comment>
<dbReference type="Pfam" id="PF19730">
    <property type="entry name" value="DUF6221"/>
    <property type="match status" value="1"/>
</dbReference>
<dbReference type="RefSeq" id="WP_078067044.1">
    <property type="nucleotide sequence ID" value="NZ_LOHS01000061.1"/>
</dbReference>
<dbReference type="Proteomes" id="UP000077381">
    <property type="component" value="Unassembled WGS sequence"/>
</dbReference>
<reference evidence="2 3" key="1">
    <citation type="submission" date="2015-12" db="EMBL/GenBank/DDBJ databases">
        <title>Genome sequence of Streptomyces sp. G25.</title>
        <authorList>
            <person name="Poehlein A."/>
            <person name="Roettig A."/>
            <person name="Hiessl S."/>
            <person name="Hauschild P."/>
            <person name="Schauer J."/>
            <person name="Madkour M.H."/>
            <person name="Al-Ansari A.M."/>
            <person name="Almakishah N.H."/>
            <person name="Steinbuechel A."/>
            <person name="Daniel R."/>
        </authorList>
    </citation>
    <scope>NUCLEOTIDE SEQUENCE [LARGE SCALE GENOMIC DNA]</scope>
    <source>
        <strain evidence="3">G25(2015)</strain>
    </source>
</reference>
<sequence length="148" mass="16645">MTADLVPDLVLFLQARLTEDEHAALQAAKPGGPYWSQQIGSGARPYHVGSSPDPKAPRSEPRVVDSERPRIIDHIARHDPARTLAEVEAKRQVIRLHNFSEGHECSTLDGNGDIDHCTWVMESEACTTLRLLALPYVDHSDYREEWRP</sequence>
<evidence type="ECO:0000313" key="2">
    <source>
        <dbReference type="EMBL" id="OAH14623.1"/>
    </source>
</evidence>
<evidence type="ECO:0000313" key="3">
    <source>
        <dbReference type="Proteomes" id="UP000077381"/>
    </source>
</evidence>
<dbReference type="InterPro" id="IPR046193">
    <property type="entry name" value="DUF6221"/>
</dbReference>
<dbReference type="OrthoDB" id="4290974at2"/>
<dbReference type="PATRIC" id="fig|1716141.3.peg.2241"/>
<protein>
    <submittedName>
        <fullName evidence="2">Uncharacterized protein</fullName>
    </submittedName>
</protein>